<name>A0ABN5WFH0_9SPHN</name>
<evidence type="ECO:0000256" key="5">
    <source>
        <dbReference type="ARBA" id="ARBA00023136"/>
    </source>
</evidence>
<protein>
    <recommendedName>
        <fullName evidence="7">GtrA/DPMS transmembrane domain-containing protein</fullName>
    </recommendedName>
</protein>
<evidence type="ECO:0000259" key="7">
    <source>
        <dbReference type="Pfam" id="PF04138"/>
    </source>
</evidence>
<comment type="subcellular location">
    <subcellularLocation>
        <location evidence="1">Membrane</location>
        <topology evidence="1">Multi-pass membrane protein</topology>
    </subcellularLocation>
</comment>
<feature type="domain" description="GtrA/DPMS transmembrane" evidence="7">
    <location>
        <begin position="10"/>
        <end position="123"/>
    </location>
</feature>
<sequence length="132" mass="14314">MHARLLRLMRFGIVGGGVTLIAYLLFLGAIAGGLHYVAASVLAWAGGLCVGFLAHRHVTFGDRGGWRSQIWRYIGVYLLQLLFGTATLAALIDLAGLAPWLAYPVNIIFTATFSYVLMSRMVFTPAGDVQRA</sequence>
<dbReference type="InterPro" id="IPR051401">
    <property type="entry name" value="GtrA_CellWall_Glycosyl"/>
</dbReference>
<evidence type="ECO:0000313" key="9">
    <source>
        <dbReference type="Proteomes" id="UP001059971"/>
    </source>
</evidence>
<dbReference type="RefSeq" id="WP_261935177.1">
    <property type="nucleotide sequence ID" value="NZ_AP018817.1"/>
</dbReference>
<organism evidence="8 9">
    <name type="scientific">Sphingomonas bisphenolicum</name>
    <dbReference type="NCBI Taxonomy" id="296544"/>
    <lineage>
        <taxon>Bacteria</taxon>
        <taxon>Pseudomonadati</taxon>
        <taxon>Pseudomonadota</taxon>
        <taxon>Alphaproteobacteria</taxon>
        <taxon>Sphingomonadales</taxon>
        <taxon>Sphingomonadaceae</taxon>
        <taxon>Sphingomonas</taxon>
    </lineage>
</organism>
<dbReference type="PANTHER" id="PTHR38459">
    <property type="entry name" value="PROPHAGE BACTOPRENOL-LINKED GLUCOSE TRANSLOCASE HOMOLOG"/>
    <property type="match status" value="1"/>
</dbReference>
<dbReference type="InterPro" id="IPR007267">
    <property type="entry name" value="GtrA_DPMS_TM"/>
</dbReference>
<feature type="transmembrane region" description="Helical" evidence="6">
    <location>
        <begin position="101"/>
        <end position="123"/>
    </location>
</feature>
<dbReference type="PANTHER" id="PTHR38459:SF1">
    <property type="entry name" value="PROPHAGE BACTOPRENOL-LINKED GLUCOSE TRANSLOCASE HOMOLOG"/>
    <property type="match status" value="1"/>
</dbReference>
<dbReference type="Proteomes" id="UP001059971">
    <property type="component" value="Chromosome 1"/>
</dbReference>
<evidence type="ECO:0000256" key="1">
    <source>
        <dbReference type="ARBA" id="ARBA00004141"/>
    </source>
</evidence>
<accession>A0ABN5WFH0</accession>
<keyword evidence="3 6" id="KW-0812">Transmembrane</keyword>
<feature type="transmembrane region" description="Helical" evidence="6">
    <location>
        <begin position="12"/>
        <end position="30"/>
    </location>
</feature>
<dbReference type="EMBL" id="AP018817">
    <property type="protein sequence ID" value="BBF71031.1"/>
    <property type="molecule type" value="Genomic_DNA"/>
</dbReference>
<dbReference type="Pfam" id="PF04138">
    <property type="entry name" value="GtrA_DPMS_TM"/>
    <property type="match status" value="1"/>
</dbReference>
<feature type="transmembrane region" description="Helical" evidence="6">
    <location>
        <begin position="74"/>
        <end position="95"/>
    </location>
</feature>
<proteinExistence type="inferred from homology"/>
<keyword evidence="4 6" id="KW-1133">Transmembrane helix</keyword>
<evidence type="ECO:0000256" key="6">
    <source>
        <dbReference type="SAM" id="Phobius"/>
    </source>
</evidence>
<evidence type="ECO:0000256" key="2">
    <source>
        <dbReference type="ARBA" id="ARBA00009399"/>
    </source>
</evidence>
<feature type="transmembrane region" description="Helical" evidence="6">
    <location>
        <begin position="36"/>
        <end position="54"/>
    </location>
</feature>
<evidence type="ECO:0000256" key="4">
    <source>
        <dbReference type="ARBA" id="ARBA00022989"/>
    </source>
</evidence>
<evidence type="ECO:0000256" key="3">
    <source>
        <dbReference type="ARBA" id="ARBA00022692"/>
    </source>
</evidence>
<keyword evidence="5 6" id="KW-0472">Membrane</keyword>
<gene>
    <name evidence="8" type="ORF">SBA_ch1_32310</name>
</gene>
<comment type="similarity">
    <text evidence="2">Belongs to the GtrA family.</text>
</comment>
<keyword evidence="9" id="KW-1185">Reference proteome</keyword>
<evidence type="ECO:0000313" key="8">
    <source>
        <dbReference type="EMBL" id="BBF71031.1"/>
    </source>
</evidence>
<reference evidence="8" key="1">
    <citation type="submission" date="2018-07" db="EMBL/GenBank/DDBJ databases">
        <title>Complete genome sequence of Sphingomonas bisphenolicum strain AO1, a bisphenol A degradative bacterium isolated from Japanese farm field.</title>
        <authorList>
            <person name="Murakami M."/>
            <person name="Koh M."/>
            <person name="Koba S."/>
            <person name="Matsumura Y."/>
        </authorList>
    </citation>
    <scope>NUCLEOTIDE SEQUENCE</scope>
    <source>
        <strain evidence="8">AO1</strain>
    </source>
</reference>